<dbReference type="PANTHER" id="PTHR30273:SF2">
    <property type="entry name" value="PROTEIN FECR"/>
    <property type="match status" value="1"/>
</dbReference>
<keyword evidence="1" id="KW-0472">Membrane</keyword>
<feature type="transmembrane region" description="Helical" evidence="1">
    <location>
        <begin position="77"/>
        <end position="97"/>
    </location>
</feature>
<evidence type="ECO:0000259" key="2">
    <source>
        <dbReference type="Pfam" id="PF04773"/>
    </source>
</evidence>
<reference evidence="4" key="1">
    <citation type="submission" date="2023-03" db="EMBL/GenBank/DDBJ databases">
        <title>Andean soil-derived lignocellulolytic bacterial consortium as a source of novel taxa and putative plastic-active enzymes.</title>
        <authorList>
            <person name="Diaz-Garcia L."/>
            <person name="Chuvochina M."/>
            <person name="Feuerriegel G."/>
            <person name="Bunk B."/>
            <person name="Sproer C."/>
            <person name="Streit W.R."/>
            <person name="Rodriguez L.M."/>
            <person name="Overmann J."/>
            <person name="Jimenez D.J."/>
        </authorList>
    </citation>
    <scope>NUCLEOTIDE SEQUENCE</scope>
    <source>
        <strain evidence="4">MAG 3858</strain>
    </source>
</reference>
<dbReference type="Proteomes" id="UP001214530">
    <property type="component" value="Chromosome"/>
</dbReference>
<dbReference type="PANTHER" id="PTHR30273">
    <property type="entry name" value="PERIPLASMIC SIGNAL SENSOR AND SIGMA FACTOR ACTIVATOR FECR-RELATED"/>
    <property type="match status" value="1"/>
</dbReference>
<dbReference type="Pfam" id="PF16344">
    <property type="entry name" value="FecR_C"/>
    <property type="match status" value="1"/>
</dbReference>
<keyword evidence="1" id="KW-1133">Transmembrane helix</keyword>
<dbReference type="AlphaFoldDB" id="A0AAJ5W629"/>
<dbReference type="InterPro" id="IPR032508">
    <property type="entry name" value="FecR_C"/>
</dbReference>
<gene>
    <name evidence="4" type="ORF">P0Y49_18005</name>
</gene>
<organism evidence="4 5">
    <name type="scientific">Candidatus Pedobacter colombiensis</name>
    <dbReference type="NCBI Taxonomy" id="3121371"/>
    <lineage>
        <taxon>Bacteria</taxon>
        <taxon>Pseudomonadati</taxon>
        <taxon>Bacteroidota</taxon>
        <taxon>Sphingobacteriia</taxon>
        <taxon>Sphingobacteriales</taxon>
        <taxon>Sphingobacteriaceae</taxon>
        <taxon>Pedobacter</taxon>
    </lineage>
</organism>
<name>A0AAJ5W629_9SPHI</name>
<feature type="domain" description="FecR protein" evidence="2">
    <location>
        <begin position="176"/>
        <end position="271"/>
    </location>
</feature>
<dbReference type="GO" id="GO:0016989">
    <property type="term" value="F:sigma factor antagonist activity"/>
    <property type="evidence" value="ECO:0007669"/>
    <property type="project" value="TreeGrafter"/>
</dbReference>
<proteinExistence type="predicted"/>
<dbReference type="InterPro" id="IPR012373">
    <property type="entry name" value="Ferrdict_sens_TM"/>
</dbReference>
<dbReference type="FunFam" id="2.60.120.1440:FF:000001">
    <property type="entry name" value="Putative anti-sigma factor"/>
    <property type="match status" value="1"/>
</dbReference>
<sequence length="381" mass="42723">MQASEQIIKAIHNYLEGKATPQEKAMVQDWYYAFDDTEIEISSETKDLHRQIETRLRNRIHQSIHQKEKSKVQKLKPLWIAAASLFLIFSIGLYFSLKQKPIPPTTLAKKQIIEEIQPGGNNATLTLANGEKINLSNAKIGNLASQAGILITNKQEGQLVYEATSSKGNHSNMTNTIETPNGGQYQITLPDGTKVWLNAASSLKYPVQFATNERRVELSGEGYFEVSKDKSKPFKVVTIKQNIEVLGTHFNVNSYTDEQTIKTTLLEGSVKVNSLIRKTCILQPGQQSILGSNSLQIQLADLERTMAWKNGNFMFDGEDLNSIMRKISKWYNVKVTYQHQPAEVLFTGVVSRSKNLIAVIRALEATGKVHFKVEGNQITVL</sequence>
<evidence type="ECO:0000313" key="4">
    <source>
        <dbReference type="EMBL" id="WEK18684.1"/>
    </source>
</evidence>
<evidence type="ECO:0000256" key="1">
    <source>
        <dbReference type="SAM" id="Phobius"/>
    </source>
</evidence>
<evidence type="ECO:0000259" key="3">
    <source>
        <dbReference type="Pfam" id="PF16344"/>
    </source>
</evidence>
<evidence type="ECO:0000313" key="5">
    <source>
        <dbReference type="Proteomes" id="UP001214530"/>
    </source>
</evidence>
<keyword evidence="1" id="KW-0812">Transmembrane</keyword>
<dbReference type="Gene3D" id="3.55.50.30">
    <property type="match status" value="1"/>
</dbReference>
<dbReference type="InterPro" id="IPR006860">
    <property type="entry name" value="FecR"/>
</dbReference>
<dbReference type="Pfam" id="PF04773">
    <property type="entry name" value="FecR"/>
    <property type="match status" value="1"/>
</dbReference>
<dbReference type="Gene3D" id="2.60.120.1440">
    <property type="match status" value="1"/>
</dbReference>
<dbReference type="PIRSF" id="PIRSF018266">
    <property type="entry name" value="FecR"/>
    <property type="match status" value="1"/>
</dbReference>
<feature type="domain" description="Protein FecR C-terminal" evidence="3">
    <location>
        <begin position="313"/>
        <end position="380"/>
    </location>
</feature>
<dbReference type="EMBL" id="CP119313">
    <property type="protein sequence ID" value="WEK18684.1"/>
    <property type="molecule type" value="Genomic_DNA"/>
</dbReference>
<protein>
    <submittedName>
        <fullName evidence="4">FecR family protein</fullName>
    </submittedName>
</protein>
<accession>A0AAJ5W629</accession>